<dbReference type="OrthoDB" id="210934at2157"/>
<evidence type="ECO:0000256" key="3">
    <source>
        <dbReference type="SAM" id="MobiDB-lite"/>
    </source>
</evidence>
<dbReference type="AlphaFoldDB" id="A0A1G9ZPB4"/>
<proteinExistence type="predicted"/>
<keyword evidence="1" id="KW-0479">Metal-binding</keyword>
<name>A0A1G9ZPB4_9EURY</name>
<dbReference type="CDD" id="cd03416">
    <property type="entry name" value="CbiX_SirB_N"/>
    <property type="match status" value="1"/>
</dbReference>
<dbReference type="RefSeq" id="WP_089735439.1">
    <property type="nucleotide sequence ID" value="NZ_FNIA01000021.1"/>
</dbReference>
<feature type="region of interest" description="Disordered" evidence="3">
    <location>
        <begin position="232"/>
        <end position="262"/>
    </location>
</feature>
<keyword evidence="2" id="KW-0456">Lyase</keyword>
<reference evidence="4 5" key="1">
    <citation type="submission" date="2016-10" db="EMBL/GenBank/DDBJ databases">
        <authorList>
            <person name="de Groot N.N."/>
        </authorList>
    </citation>
    <scope>NUCLEOTIDE SEQUENCE [LARGE SCALE GENOMIC DNA]</scope>
    <source>
        <strain evidence="5">EB21,IBRC-M 10013,KCTC 4048</strain>
    </source>
</reference>
<evidence type="ECO:0000256" key="1">
    <source>
        <dbReference type="ARBA" id="ARBA00022723"/>
    </source>
</evidence>
<keyword evidence="5" id="KW-1185">Reference proteome</keyword>
<evidence type="ECO:0000256" key="2">
    <source>
        <dbReference type="ARBA" id="ARBA00023239"/>
    </source>
</evidence>
<dbReference type="Gene3D" id="3.40.50.1400">
    <property type="match status" value="2"/>
</dbReference>
<dbReference type="SUPFAM" id="SSF53800">
    <property type="entry name" value="Chelatase"/>
    <property type="match status" value="2"/>
</dbReference>
<dbReference type="Pfam" id="PF01903">
    <property type="entry name" value="CbiX"/>
    <property type="match status" value="2"/>
</dbReference>
<evidence type="ECO:0000313" key="5">
    <source>
        <dbReference type="Proteomes" id="UP000199370"/>
    </source>
</evidence>
<dbReference type="InterPro" id="IPR002762">
    <property type="entry name" value="CbiX-like"/>
</dbReference>
<organism evidence="4 5">
    <name type="scientific">Haloarchaeobius iranensis</name>
    <dbReference type="NCBI Taxonomy" id="996166"/>
    <lineage>
        <taxon>Archaea</taxon>
        <taxon>Methanobacteriati</taxon>
        <taxon>Methanobacteriota</taxon>
        <taxon>Stenosarchaea group</taxon>
        <taxon>Halobacteria</taxon>
        <taxon>Halobacteriales</taxon>
        <taxon>Halorubellaceae</taxon>
        <taxon>Haloarchaeobius</taxon>
    </lineage>
</organism>
<protein>
    <submittedName>
        <fullName evidence="4">Sirohydrochlorin ferrochelatase</fullName>
    </submittedName>
</protein>
<dbReference type="GO" id="GO:0046872">
    <property type="term" value="F:metal ion binding"/>
    <property type="evidence" value="ECO:0007669"/>
    <property type="project" value="UniProtKB-KW"/>
</dbReference>
<accession>A0A1G9ZPB4</accession>
<feature type="compositionally biased region" description="Polar residues" evidence="3">
    <location>
        <begin position="237"/>
        <end position="247"/>
    </location>
</feature>
<dbReference type="STRING" id="996166.SAMN05192554_12156"/>
<evidence type="ECO:0000313" key="4">
    <source>
        <dbReference type="EMBL" id="SDN22917.1"/>
    </source>
</evidence>
<dbReference type="Proteomes" id="UP000199370">
    <property type="component" value="Unassembled WGS sequence"/>
</dbReference>
<gene>
    <name evidence="4" type="ORF">SAMN05192554_12156</name>
</gene>
<dbReference type="GO" id="GO:0016829">
    <property type="term" value="F:lyase activity"/>
    <property type="evidence" value="ECO:0007669"/>
    <property type="project" value="UniProtKB-KW"/>
</dbReference>
<sequence>MTTESILLIGRDTRNAPEVLEAHASRLSQRSIVDDVEIATYESEPVRELKEEFERLAADTVYAVPMCTAHSHETIDGLPAALSYLPGDVHYCEPLGQSPAVTEVIAERGASLLPASDDAALILVGFGSSAKPYHRQTTDYHAARLREQSGYGEVLTCYLLQNPTVDCVRYNISKSRSVAVPLFLTRTEATESRIPDALELARGGIQYADPLGAHPRITDAVQAEVEKQRALAGNGGASTASFEAQLTRTRRPVATDGEGVQR</sequence>
<dbReference type="EMBL" id="FNIA01000021">
    <property type="protein sequence ID" value="SDN22917.1"/>
    <property type="molecule type" value="Genomic_DNA"/>
</dbReference>